<keyword evidence="1" id="KW-0808">Transferase</keyword>
<keyword evidence="4" id="KW-0687">Ribonucleoprotein</keyword>
<dbReference type="InterPro" id="IPR016181">
    <property type="entry name" value="Acyl_CoA_acyltransferase"/>
</dbReference>
<accession>A0A1M5HU51</accession>
<dbReference type="Pfam" id="PF13527">
    <property type="entry name" value="Acetyltransf_9"/>
    <property type="match status" value="1"/>
</dbReference>
<reference evidence="5" key="1">
    <citation type="submission" date="2016-11" db="EMBL/GenBank/DDBJ databases">
        <authorList>
            <person name="Varghese N."/>
            <person name="Submissions S."/>
        </authorList>
    </citation>
    <scope>NUCLEOTIDE SEQUENCE [LARGE SCALE GENOMIC DNA]</scope>
    <source>
        <strain evidence="5">DSM 22638</strain>
    </source>
</reference>
<dbReference type="PROSITE" id="PS51186">
    <property type="entry name" value="GNAT"/>
    <property type="match status" value="1"/>
</dbReference>
<dbReference type="RefSeq" id="WP_073176056.1">
    <property type="nucleotide sequence ID" value="NZ_FQWL01000001.1"/>
</dbReference>
<keyword evidence="4" id="KW-0689">Ribosomal protein</keyword>
<protein>
    <submittedName>
        <fullName evidence="4">Ribosomal protein S18 acetylase RimI</fullName>
    </submittedName>
</protein>
<evidence type="ECO:0000256" key="2">
    <source>
        <dbReference type="ARBA" id="ARBA00023315"/>
    </source>
</evidence>
<dbReference type="SUPFAM" id="SSF55729">
    <property type="entry name" value="Acyl-CoA N-acyltransferases (Nat)"/>
    <property type="match status" value="1"/>
</dbReference>
<evidence type="ECO:0000313" key="4">
    <source>
        <dbReference type="EMBL" id="SHG19494.1"/>
    </source>
</evidence>
<proteinExistence type="predicted"/>
<dbReference type="InterPro" id="IPR050680">
    <property type="entry name" value="YpeA/RimI_acetyltransf"/>
</dbReference>
<dbReference type="GO" id="GO:0016747">
    <property type="term" value="F:acyltransferase activity, transferring groups other than amino-acyl groups"/>
    <property type="evidence" value="ECO:0007669"/>
    <property type="project" value="InterPro"/>
</dbReference>
<evidence type="ECO:0000256" key="1">
    <source>
        <dbReference type="ARBA" id="ARBA00022679"/>
    </source>
</evidence>
<evidence type="ECO:0000313" key="5">
    <source>
        <dbReference type="Proteomes" id="UP000184532"/>
    </source>
</evidence>
<evidence type="ECO:0000259" key="3">
    <source>
        <dbReference type="PROSITE" id="PS51186"/>
    </source>
</evidence>
<feature type="domain" description="N-acetyltransferase" evidence="3">
    <location>
        <begin position="14"/>
        <end position="161"/>
    </location>
</feature>
<dbReference type="Gene3D" id="3.40.630.30">
    <property type="match status" value="1"/>
</dbReference>
<organism evidence="4 5">
    <name type="scientific">Flagellimonas flava</name>
    <dbReference type="NCBI Taxonomy" id="570519"/>
    <lineage>
        <taxon>Bacteria</taxon>
        <taxon>Pseudomonadati</taxon>
        <taxon>Bacteroidota</taxon>
        <taxon>Flavobacteriia</taxon>
        <taxon>Flavobacteriales</taxon>
        <taxon>Flavobacteriaceae</taxon>
        <taxon>Flagellimonas</taxon>
    </lineage>
</organism>
<dbReference type="PANTHER" id="PTHR43420:SF31">
    <property type="entry name" value="ACETYLTRANSFERASE"/>
    <property type="match status" value="1"/>
</dbReference>
<sequence>MQTVDLGRRSYTLVQNFKNDPELRRSFNELTETTFDFNFEDWYQKGFWDDNYIPYALLHKNKIVSNVSVTKIDFVIENQRKSGIQIGTVMTDPDYRRLGLSRFLLQWVISQWKDNSDFVYLFANDSVLDFYPKFNFGIVEEHQHSIQVNPSGKMPPLKRLDLDKKEDRELLMNAIRTSIAIAKVSARENLSLIMFYCLWLKKNSIYHLTELDTVVIADFQGDTLHLDDVFSGTTIQLTSVISSIVNTSIKKVVLGFTPLDDIGYERSPLKSADTLFVLKDNIDYFNNVKWRFPVLSHA</sequence>
<keyword evidence="5" id="KW-1185">Reference proteome</keyword>
<gene>
    <name evidence="4" type="ORF">SAMN04488116_0202</name>
</gene>
<keyword evidence="2" id="KW-0012">Acyltransferase</keyword>
<dbReference type="STRING" id="570519.SAMN04488116_0202"/>
<dbReference type="CDD" id="cd04301">
    <property type="entry name" value="NAT_SF"/>
    <property type="match status" value="1"/>
</dbReference>
<dbReference type="Proteomes" id="UP000184532">
    <property type="component" value="Unassembled WGS sequence"/>
</dbReference>
<dbReference type="InterPro" id="IPR000182">
    <property type="entry name" value="GNAT_dom"/>
</dbReference>
<dbReference type="GO" id="GO:0005840">
    <property type="term" value="C:ribosome"/>
    <property type="evidence" value="ECO:0007669"/>
    <property type="project" value="UniProtKB-KW"/>
</dbReference>
<dbReference type="OrthoDB" id="9804948at2"/>
<name>A0A1M5HU51_9FLAO</name>
<dbReference type="AlphaFoldDB" id="A0A1M5HU51"/>
<dbReference type="PANTHER" id="PTHR43420">
    <property type="entry name" value="ACETYLTRANSFERASE"/>
    <property type="match status" value="1"/>
</dbReference>
<dbReference type="EMBL" id="FQWL01000001">
    <property type="protein sequence ID" value="SHG19494.1"/>
    <property type="molecule type" value="Genomic_DNA"/>
</dbReference>